<dbReference type="PANTHER" id="PTHR33144">
    <property type="entry name" value="OS10G0409366 PROTEIN-RELATED"/>
    <property type="match status" value="1"/>
</dbReference>
<dbReference type="InterPro" id="IPR004252">
    <property type="entry name" value="Probable_transposase_24"/>
</dbReference>
<dbReference type="Proteomes" id="UP001327560">
    <property type="component" value="Chromosome 1"/>
</dbReference>
<evidence type="ECO:0008006" key="3">
    <source>
        <dbReference type="Google" id="ProtNLM"/>
    </source>
</evidence>
<protein>
    <recommendedName>
        <fullName evidence="3">Transposase</fullName>
    </recommendedName>
</protein>
<sequence>MAPINLRWKDIPDALKEMMLEVVEAKFSYPRSQTMTKWVLRSIKSKWRNWKSNLRVVHYDGSKPLSYHLSHVPERVDKNQWSTLVSFWNSDAGQKTCKTNQINRSKQKMPHTLGKKSYATVIDEIPVEFPNVFVGDGINSLEIAETCFSCKCLCSLESPVEFPNALDPMQNCLLLTLV</sequence>
<evidence type="ECO:0000313" key="1">
    <source>
        <dbReference type="EMBL" id="WOK93044.1"/>
    </source>
</evidence>
<name>A0AAQ3JQ12_9LILI</name>
<dbReference type="Pfam" id="PF03004">
    <property type="entry name" value="Transposase_24"/>
    <property type="match status" value="1"/>
</dbReference>
<organism evidence="1 2">
    <name type="scientific">Canna indica</name>
    <name type="common">Indian-shot</name>
    <dbReference type="NCBI Taxonomy" id="4628"/>
    <lineage>
        <taxon>Eukaryota</taxon>
        <taxon>Viridiplantae</taxon>
        <taxon>Streptophyta</taxon>
        <taxon>Embryophyta</taxon>
        <taxon>Tracheophyta</taxon>
        <taxon>Spermatophyta</taxon>
        <taxon>Magnoliopsida</taxon>
        <taxon>Liliopsida</taxon>
        <taxon>Zingiberales</taxon>
        <taxon>Cannaceae</taxon>
        <taxon>Canna</taxon>
    </lineage>
</organism>
<accession>A0AAQ3JQ12</accession>
<reference evidence="1 2" key="1">
    <citation type="submission" date="2023-10" db="EMBL/GenBank/DDBJ databases">
        <title>Chromosome-scale genome assembly provides insights into flower coloration mechanisms of Canna indica.</title>
        <authorList>
            <person name="Li C."/>
        </authorList>
    </citation>
    <scope>NUCLEOTIDE SEQUENCE [LARGE SCALE GENOMIC DNA]</scope>
    <source>
        <tissue evidence="1">Flower</tissue>
    </source>
</reference>
<evidence type="ECO:0000313" key="2">
    <source>
        <dbReference type="Proteomes" id="UP001327560"/>
    </source>
</evidence>
<proteinExistence type="predicted"/>
<keyword evidence="2" id="KW-1185">Reference proteome</keyword>
<dbReference type="AlphaFoldDB" id="A0AAQ3JQ12"/>
<gene>
    <name evidence="1" type="ORF">Cni_G01737</name>
</gene>
<dbReference type="PANTHER" id="PTHR33144:SF52">
    <property type="match status" value="1"/>
</dbReference>
<dbReference type="EMBL" id="CP136890">
    <property type="protein sequence ID" value="WOK93044.1"/>
    <property type="molecule type" value="Genomic_DNA"/>
</dbReference>